<keyword evidence="8" id="KW-0418">Kinase</keyword>
<dbReference type="SMART" id="SM00220">
    <property type="entry name" value="S_TKc"/>
    <property type="match status" value="1"/>
</dbReference>
<dbReference type="CDD" id="cd14066">
    <property type="entry name" value="STKc_IRAK"/>
    <property type="match status" value="1"/>
</dbReference>
<evidence type="ECO:0000256" key="1">
    <source>
        <dbReference type="ARBA" id="ARBA00004167"/>
    </source>
</evidence>
<dbReference type="SUPFAM" id="SSF56112">
    <property type="entry name" value="Protein kinase-like (PK-like)"/>
    <property type="match status" value="1"/>
</dbReference>
<feature type="compositionally biased region" description="Polar residues" evidence="14">
    <location>
        <begin position="9"/>
        <end position="25"/>
    </location>
</feature>
<feature type="domain" description="Gnk2-homologous" evidence="17">
    <location>
        <begin position="52"/>
        <end position="158"/>
    </location>
</feature>
<reference evidence="19" key="1">
    <citation type="submission" date="2025-08" db="UniProtKB">
        <authorList>
            <consortium name="RefSeq"/>
        </authorList>
    </citation>
    <scope>IDENTIFICATION</scope>
    <source>
        <tissue evidence="19">Leaf</tissue>
    </source>
</reference>
<dbReference type="InterPro" id="IPR011009">
    <property type="entry name" value="Kinase-like_dom_sf"/>
</dbReference>
<dbReference type="Pfam" id="PF00069">
    <property type="entry name" value="Pkinase"/>
    <property type="match status" value="1"/>
</dbReference>
<keyword evidence="18" id="KW-1185">Reference proteome</keyword>
<evidence type="ECO:0000313" key="19">
    <source>
        <dbReference type="RefSeq" id="XP_048132912.1"/>
    </source>
</evidence>
<evidence type="ECO:0000259" key="16">
    <source>
        <dbReference type="PROSITE" id="PS50011"/>
    </source>
</evidence>
<evidence type="ECO:0000256" key="5">
    <source>
        <dbReference type="ARBA" id="ARBA00022729"/>
    </source>
</evidence>
<feature type="transmembrane region" description="Helical" evidence="15">
    <location>
        <begin position="316"/>
        <end position="338"/>
    </location>
</feature>
<feature type="region of interest" description="Disordered" evidence="14">
    <location>
        <begin position="670"/>
        <end position="690"/>
    </location>
</feature>
<dbReference type="InterPro" id="IPR002902">
    <property type="entry name" value="GNK2"/>
</dbReference>
<keyword evidence="11 15" id="KW-0472">Membrane</keyword>
<evidence type="ECO:0000256" key="3">
    <source>
        <dbReference type="ARBA" id="ARBA00022679"/>
    </source>
</evidence>
<keyword evidence="10 15" id="KW-1133">Transmembrane helix</keyword>
<evidence type="ECO:0000256" key="7">
    <source>
        <dbReference type="ARBA" id="ARBA00022741"/>
    </source>
</evidence>
<name>A0ABM3H8I1_9MYRT</name>
<gene>
    <name evidence="19" type="primary">LOC115731290</name>
</gene>
<comment type="subcellular location">
    <subcellularLocation>
        <location evidence="1">Membrane</location>
        <topology evidence="1">Single-pass membrane protein</topology>
    </subcellularLocation>
</comment>
<dbReference type="Pfam" id="PF01657">
    <property type="entry name" value="Stress-antifung"/>
    <property type="match status" value="2"/>
</dbReference>
<keyword evidence="4 15" id="KW-0812">Transmembrane</keyword>
<evidence type="ECO:0000256" key="2">
    <source>
        <dbReference type="ARBA" id="ARBA00022527"/>
    </source>
</evidence>
<dbReference type="InterPro" id="IPR000719">
    <property type="entry name" value="Prot_kinase_dom"/>
</dbReference>
<dbReference type="CDD" id="cd23509">
    <property type="entry name" value="Gnk2-like"/>
    <property type="match status" value="2"/>
</dbReference>
<dbReference type="Gene3D" id="3.30.200.20">
    <property type="entry name" value="Phosphorylase Kinase, domain 1"/>
    <property type="match status" value="1"/>
</dbReference>
<evidence type="ECO:0000256" key="14">
    <source>
        <dbReference type="SAM" id="MobiDB-lite"/>
    </source>
</evidence>
<evidence type="ECO:0000256" key="13">
    <source>
        <dbReference type="PROSITE-ProRule" id="PRU10141"/>
    </source>
</evidence>
<keyword evidence="7 13" id="KW-0547">Nucleotide-binding</keyword>
<feature type="region of interest" description="Disordered" evidence="14">
    <location>
        <begin position="1"/>
        <end position="25"/>
    </location>
</feature>
<evidence type="ECO:0000256" key="6">
    <source>
        <dbReference type="ARBA" id="ARBA00022737"/>
    </source>
</evidence>
<evidence type="ECO:0000256" key="12">
    <source>
        <dbReference type="ARBA" id="ARBA00023170"/>
    </source>
</evidence>
<evidence type="ECO:0000259" key="17">
    <source>
        <dbReference type="PROSITE" id="PS51473"/>
    </source>
</evidence>
<dbReference type="Gene3D" id="1.10.510.10">
    <property type="entry name" value="Transferase(Phosphotransferase) domain 1"/>
    <property type="match status" value="1"/>
</dbReference>
<dbReference type="InterPro" id="IPR038408">
    <property type="entry name" value="GNK2_sf"/>
</dbReference>
<evidence type="ECO:0000256" key="4">
    <source>
        <dbReference type="ARBA" id="ARBA00022692"/>
    </source>
</evidence>
<proteinExistence type="predicted"/>
<evidence type="ECO:0000256" key="9">
    <source>
        <dbReference type="ARBA" id="ARBA00022840"/>
    </source>
</evidence>
<dbReference type="Proteomes" id="UP000827889">
    <property type="component" value="Chromosome 3"/>
</dbReference>
<evidence type="ECO:0000256" key="15">
    <source>
        <dbReference type="SAM" id="Phobius"/>
    </source>
</evidence>
<keyword evidence="2" id="KW-0723">Serine/threonine-protein kinase</keyword>
<dbReference type="PANTHER" id="PTHR27002">
    <property type="entry name" value="RECEPTOR-LIKE SERINE/THREONINE-PROTEIN KINASE SD1-8"/>
    <property type="match status" value="1"/>
</dbReference>
<keyword evidence="12" id="KW-0675">Receptor</keyword>
<keyword evidence="9 13" id="KW-0067">ATP-binding</keyword>
<dbReference type="GeneID" id="115731290"/>
<dbReference type="Gene3D" id="3.30.430.20">
    <property type="entry name" value="Gnk2 domain, C-X8-C-X2-C motif"/>
    <property type="match status" value="2"/>
</dbReference>
<organism evidence="18 19">
    <name type="scientific">Rhodamnia argentea</name>
    <dbReference type="NCBI Taxonomy" id="178133"/>
    <lineage>
        <taxon>Eukaryota</taxon>
        <taxon>Viridiplantae</taxon>
        <taxon>Streptophyta</taxon>
        <taxon>Embryophyta</taxon>
        <taxon>Tracheophyta</taxon>
        <taxon>Spermatophyta</taxon>
        <taxon>Magnoliopsida</taxon>
        <taxon>eudicotyledons</taxon>
        <taxon>Gunneridae</taxon>
        <taxon>Pentapetalae</taxon>
        <taxon>rosids</taxon>
        <taxon>malvids</taxon>
        <taxon>Myrtales</taxon>
        <taxon>Myrtaceae</taxon>
        <taxon>Myrtoideae</taxon>
        <taxon>Myrteae</taxon>
        <taxon>Australasian group</taxon>
        <taxon>Rhodamnia</taxon>
    </lineage>
</organism>
<dbReference type="PROSITE" id="PS51473">
    <property type="entry name" value="GNK2"/>
    <property type="match status" value="2"/>
</dbReference>
<dbReference type="PROSITE" id="PS50011">
    <property type="entry name" value="PROTEIN_KINASE_DOM"/>
    <property type="match status" value="1"/>
</dbReference>
<evidence type="ECO:0000256" key="8">
    <source>
        <dbReference type="ARBA" id="ARBA00022777"/>
    </source>
</evidence>
<evidence type="ECO:0000313" key="18">
    <source>
        <dbReference type="Proteomes" id="UP000827889"/>
    </source>
</evidence>
<keyword evidence="5" id="KW-0732">Signal</keyword>
<sequence>MISTEDHSCFSSSTTVMKQPATPMSVQPPSTPPFLLRLPSVLLCLHILTFGLSDAQHCYDIGNFTAAGNYAKNRELVLSSLASDMASNGGFYSGKVGKGSDVVYVLGFCRGDSSNDTCFKCISSAAEDLMIKCPTQKAAFSWGTGNPPCIIRYSNVPIYGVKQTSPAQMLYNTGHVQMDQDEFDPIWRNLTEELAVRASMGTSKLKFAAGRTSLPNFQTMFALLQCSPDLSSLDCQSCLWECIDGYQQCCHGYQGGVVQKPSCIFRWDLYPFFVSKPGNPLSSLSPPTAVAEDDPPTPPPANAQVTCGNILKSLRIAVAVAGSAVLVVMVIVSAHCFIRRRRSNPWMVLSAKEEVEIAENLKFKISEIMDAINFFSEANKLGEGGFGKVYRGKLENGKYIAVKRLERCSNQGQQHFKNEVTLLVRLQHNNLIKLHGYCLEEGERILILEFAPNASLDGFISDSIKRVFLSWERRFSIIRGIARGLLYLHEDSRLRIIHRDLKPSNALLDDNMNPKISDFGTARLFVLDQSIEKTAHIEGTSGYMAPEYVKHGEISVKTDVYSFGVVVLEIISGKKSSYFSRSGNSEHLLGYAWKNWRKGTPFRLVDPMLNGSATSELLRCIHIALLCVQENVARRPTMGSVVLMLGSQSTTLPMPTRPAYLTDASVRGMWTSSGNGSPPPSTNEAQDGSTSYMISLSIDRS</sequence>
<dbReference type="RefSeq" id="XP_048132912.1">
    <property type="nucleotide sequence ID" value="XM_048276955.1"/>
</dbReference>
<feature type="binding site" evidence="13">
    <location>
        <position position="403"/>
    </location>
    <ligand>
        <name>ATP</name>
        <dbReference type="ChEBI" id="CHEBI:30616"/>
    </ligand>
</feature>
<feature type="domain" description="Protein kinase" evidence="16">
    <location>
        <begin position="375"/>
        <end position="652"/>
    </location>
</feature>
<accession>A0ABM3H8I1</accession>
<evidence type="ECO:0000256" key="11">
    <source>
        <dbReference type="ARBA" id="ARBA00023136"/>
    </source>
</evidence>
<dbReference type="PROSITE" id="PS00107">
    <property type="entry name" value="PROTEIN_KINASE_ATP"/>
    <property type="match status" value="1"/>
</dbReference>
<keyword evidence="3" id="KW-0808">Transferase</keyword>
<protein>
    <submittedName>
        <fullName evidence="19">Cysteine-rich receptor-like protein kinase 14 isoform X1</fullName>
    </submittedName>
</protein>
<dbReference type="PANTHER" id="PTHR27002:SF1040">
    <property type="entry name" value="OS07G0538400 PROTEIN"/>
    <property type="match status" value="1"/>
</dbReference>
<evidence type="ECO:0000256" key="10">
    <source>
        <dbReference type="ARBA" id="ARBA00022989"/>
    </source>
</evidence>
<feature type="domain" description="Gnk2-homologous" evidence="17">
    <location>
        <begin position="164"/>
        <end position="272"/>
    </location>
</feature>
<keyword evidence="6" id="KW-0677">Repeat</keyword>
<dbReference type="InterPro" id="IPR017441">
    <property type="entry name" value="Protein_kinase_ATP_BS"/>
</dbReference>